<keyword evidence="1" id="KW-0472">Membrane</keyword>
<keyword evidence="1" id="KW-0862">Zinc</keyword>
<dbReference type="Proteomes" id="UP001216638">
    <property type="component" value="Chromosome 3"/>
</dbReference>
<feature type="transmembrane region" description="Helical" evidence="1">
    <location>
        <begin position="60"/>
        <end position="80"/>
    </location>
</feature>
<feature type="compositionally biased region" description="Low complexity" evidence="2">
    <location>
        <begin position="186"/>
        <end position="206"/>
    </location>
</feature>
<feature type="transmembrane region" description="Helical" evidence="1">
    <location>
        <begin position="92"/>
        <end position="112"/>
    </location>
</feature>
<sequence length="393" mass="44737">MAGKSWLPWWPNSWNPFARRKVPSAYDYDAILESLTEEIESVESTLLDIKARRRRAVSSVLRIILTAWILVLLLLWGYTVVVHSTVDKKWEWYNSFYLVGLVLGTPVMLVLLHRLITLWFRRLEKAQETHLQTLRVQRRQKINEIKKATDFEHLRSLLERYDEETSSDFAHTQSNSAADAEAPQGASLKSKASSRSLRSKASTSKLNVTQSWEPQPKRDDRNKKLAPPITGMPIMGVPSAPPPRGWMDKVADMILGTDPYGASPEDQQYALICRNCFRHNGLVPKNELNEIQYVCPYCNTFNTKRPSSKPKSSPFAPQEEFESSPANEPTAEVPAQLTEKRSYASLPSEATRLPWQVQSTGVNESQGKRRSARLRATHSEPDKANESMELDEE</sequence>
<evidence type="ECO:0000256" key="2">
    <source>
        <dbReference type="SAM" id="MobiDB-lite"/>
    </source>
</evidence>
<proteinExistence type="inferred from homology"/>
<feature type="domain" description="Lunapark zinc ribbon" evidence="3">
    <location>
        <begin position="246"/>
        <end position="302"/>
    </location>
</feature>
<comment type="domain">
    <text evidence="1">The C4-type zinc finger motif is necessary both for its ER three-way tubular junction localization and formation.</text>
</comment>
<keyword evidence="1" id="KW-0863">Zinc-finger</keyword>
<dbReference type="InterPro" id="IPR019273">
    <property type="entry name" value="Lunapark_Znf"/>
</dbReference>
<name>A0AAF0IPC3_9BASI</name>
<keyword evidence="5" id="KW-1185">Reference proteome</keyword>
<feature type="compositionally biased region" description="Polar residues" evidence="2">
    <location>
        <begin position="168"/>
        <end position="177"/>
    </location>
</feature>
<keyword evidence="1" id="KW-0256">Endoplasmic reticulum</keyword>
<dbReference type="InterPro" id="IPR040115">
    <property type="entry name" value="Lnp"/>
</dbReference>
<evidence type="ECO:0000313" key="5">
    <source>
        <dbReference type="Proteomes" id="UP001216638"/>
    </source>
</evidence>
<comment type="subcellular location">
    <subcellularLocation>
        <location evidence="1">Endoplasmic reticulum membrane</location>
        <topology evidence="1">Multi-pass membrane protein</topology>
    </subcellularLocation>
</comment>
<keyword evidence="1" id="KW-0479">Metal-binding</keyword>
<reference evidence="4" key="1">
    <citation type="submission" date="2023-03" db="EMBL/GenBank/DDBJ databases">
        <title>Mating type loci evolution in Malassezia.</title>
        <authorList>
            <person name="Coelho M.A."/>
        </authorList>
    </citation>
    <scope>NUCLEOTIDE SEQUENCE</scope>
    <source>
        <strain evidence="4">CBS 14135</strain>
    </source>
</reference>
<feature type="compositionally biased region" description="Polar residues" evidence="2">
    <location>
        <begin position="356"/>
        <end position="365"/>
    </location>
</feature>
<dbReference type="GO" id="GO:0071788">
    <property type="term" value="P:endoplasmic reticulum tubular network maintenance"/>
    <property type="evidence" value="ECO:0007669"/>
    <property type="project" value="UniProtKB-UniRule"/>
</dbReference>
<feature type="compositionally biased region" description="Basic and acidic residues" evidence="2">
    <location>
        <begin position="377"/>
        <end position="386"/>
    </location>
</feature>
<dbReference type="EMBL" id="CP119953">
    <property type="protein sequence ID" value="WFC95957.1"/>
    <property type="molecule type" value="Genomic_DNA"/>
</dbReference>
<keyword evidence="1" id="KW-1133">Transmembrane helix</keyword>
<protein>
    <recommendedName>
        <fullName evidence="1">Endoplasmic reticulum junction formation protein lunapark</fullName>
    </recommendedName>
</protein>
<comment type="similarity">
    <text evidence="1">Belongs to the lunapark family.</text>
</comment>
<dbReference type="GO" id="GO:0098826">
    <property type="term" value="C:endoplasmic reticulum tubular network membrane"/>
    <property type="evidence" value="ECO:0007669"/>
    <property type="project" value="UniProtKB-UniRule"/>
</dbReference>
<accession>A0AAF0IPC3</accession>
<gene>
    <name evidence="4" type="ORF">MBRA1_002613</name>
</gene>
<keyword evidence="1" id="KW-0812">Transmembrane</keyword>
<dbReference type="GO" id="GO:1903373">
    <property type="term" value="P:positive regulation of endoplasmic reticulum tubular network organization"/>
    <property type="evidence" value="ECO:0007669"/>
    <property type="project" value="UniProtKB-UniRule"/>
</dbReference>
<dbReference type="Pfam" id="PF10058">
    <property type="entry name" value="Zn_ribbon_10"/>
    <property type="match status" value="1"/>
</dbReference>
<feature type="region of interest" description="Disordered" evidence="2">
    <location>
        <begin position="304"/>
        <end position="393"/>
    </location>
</feature>
<evidence type="ECO:0000259" key="3">
    <source>
        <dbReference type="Pfam" id="PF10058"/>
    </source>
</evidence>
<comment type="function">
    <text evidence="1">Plays a role in determining ER morphology.</text>
</comment>
<dbReference type="PANTHER" id="PTHR22166:SF12">
    <property type="entry name" value="ENDOPLASMIC RETICULUM JUNCTION FORMATION PROTEIN LUNAPARK"/>
    <property type="match status" value="1"/>
</dbReference>
<evidence type="ECO:0000256" key="1">
    <source>
        <dbReference type="RuleBase" id="RU367073"/>
    </source>
</evidence>
<feature type="region of interest" description="Disordered" evidence="2">
    <location>
        <begin position="168"/>
        <end position="243"/>
    </location>
</feature>
<organism evidence="4 5">
    <name type="scientific">Malassezia brasiliensis</name>
    <dbReference type="NCBI Taxonomy" id="1821822"/>
    <lineage>
        <taxon>Eukaryota</taxon>
        <taxon>Fungi</taxon>
        <taxon>Dikarya</taxon>
        <taxon>Basidiomycota</taxon>
        <taxon>Ustilaginomycotina</taxon>
        <taxon>Malasseziomycetes</taxon>
        <taxon>Malasseziales</taxon>
        <taxon>Malasseziaceae</taxon>
        <taxon>Malassezia</taxon>
    </lineage>
</organism>
<dbReference type="PANTHER" id="PTHR22166">
    <property type="entry name" value="ENDOPLASMIC RETICULUM JUNCTION FORMATION PROTEIN LUNAPARK"/>
    <property type="match status" value="1"/>
</dbReference>
<evidence type="ECO:0000313" key="4">
    <source>
        <dbReference type="EMBL" id="WFC95957.1"/>
    </source>
</evidence>
<dbReference type="AlphaFoldDB" id="A0AAF0IPC3"/>
<dbReference type="GO" id="GO:0008270">
    <property type="term" value="F:zinc ion binding"/>
    <property type="evidence" value="ECO:0007669"/>
    <property type="project" value="UniProtKB-KW"/>
</dbReference>